<evidence type="ECO:0000313" key="2">
    <source>
        <dbReference type="Proteomes" id="UP000028999"/>
    </source>
</evidence>
<dbReference type="Proteomes" id="UP000028999">
    <property type="component" value="Unassembled WGS sequence"/>
</dbReference>
<organism evidence="1 2">
    <name type="scientific">Brassica napus</name>
    <name type="common">Rape</name>
    <dbReference type="NCBI Taxonomy" id="3708"/>
    <lineage>
        <taxon>Eukaryota</taxon>
        <taxon>Viridiplantae</taxon>
        <taxon>Streptophyta</taxon>
        <taxon>Embryophyta</taxon>
        <taxon>Tracheophyta</taxon>
        <taxon>Spermatophyta</taxon>
        <taxon>Magnoliopsida</taxon>
        <taxon>eudicotyledons</taxon>
        <taxon>Gunneridae</taxon>
        <taxon>Pentapetalae</taxon>
        <taxon>rosids</taxon>
        <taxon>malvids</taxon>
        <taxon>Brassicales</taxon>
        <taxon>Brassicaceae</taxon>
        <taxon>Brassiceae</taxon>
        <taxon>Brassica</taxon>
    </lineage>
</organism>
<keyword evidence="2" id="KW-1185">Reference proteome</keyword>
<accession>A0A078HP81</accession>
<protein>
    <submittedName>
        <fullName evidence="1">BnaA03g50260D protein</fullName>
    </submittedName>
</protein>
<gene>
    <name evidence="1" type="primary">BnaA03g50260D</name>
    <name evidence="1" type="ORF">GSBRNA2T00067433001</name>
</gene>
<reference evidence="1 2" key="1">
    <citation type="journal article" date="2014" name="Science">
        <title>Plant genetics. Early allopolyploid evolution in the post-Neolithic Brassica napus oilseed genome.</title>
        <authorList>
            <person name="Chalhoub B."/>
            <person name="Denoeud F."/>
            <person name="Liu S."/>
            <person name="Parkin I.A."/>
            <person name="Tang H."/>
            <person name="Wang X."/>
            <person name="Chiquet J."/>
            <person name="Belcram H."/>
            <person name="Tong C."/>
            <person name="Samans B."/>
            <person name="Correa M."/>
            <person name="Da Silva C."/>
            <person name="Just J."/>
            <person name="Falentin C."/>
            <person name="Koh C.S."/>
            <person name="Le Clainche I."/>
            <person name="Bernard M."/>
            <person name="Bento P."/>
            <person name="Noel B."/>
            <person name="Labadie K."/>
            <person name="Alberti A."/>
            <person name="Charles M."/>
            <person name="Arnaud D."/>
            <person name="Guo H."/>
            <person name="Daviaud C."/>
            <person name="Alamery S."/>
            <person name="Jabbari K."/>
            <person name="Zhao M."/>
            <person name="Edger P.P."/>
            <person name="Chelaifa H."/>
            <person name="Tack D."/>
            <person name="Lassalle G."/>
            <person name="Mestiri I."/>
            <person name="Schnel N."/>
            <person name="Le Paslier M.C."/>
            <person name="Fan G."/>
            <person name="Renault V."/>
            <person name="Bayer P.E."/>
            <person name="Golicz A.A."/>
            <person name="Manoli S."/>
            <person name="Lee T.H."/>
            <person name="Thi V.H."/>
            <person name="Chalabi S."/>
            <person name="Hu Q."/>
            <person name="Fan C."/>
            <person name="Tollenaere R."/>
            <person name="Lu Y."/>
            <person name="Battail C."/>
            <person name="Shen J."/>
            <person name="Sidebottom C.H."/>
            <person name="Wang X."/>
            <person name="Canaguier A."/>
            <person name="Chauveau A."/>
            <person name="Berard A."/>
            <person name="Deniot G."/>
            <person name="Guan M."/>
            <person name="Liu Z."/>
            <person name="Sun F."/>
            <person name="Lim Y.P."/>
            <person name="Lyons E."/>
            <person name="Town C.D."/>
            <person name="Bancroft I."/>
            <person name="Wang X."/>
            <person name="Meng J."/>
            <person name="Ma J."/>
            <person name="Pires J.C."/>
            <person name="King G.J."/>
            <person name="Brunel D."/>
            <person name="Delourme R."/>
            <person name="Renard M."/>
            <person name="Aury J.M."/>
            <person name="Adams K.L."/>
            <person name="Batley J."/>
            <person name="Snowdon R.J."/>
            <person name="Tost J."/>
            <person name="Edwards D."/>
            <person name="Zhou Y."/>
            <person name="Hua W."/>
            <person name="Sharpe A.G."/>
            <person name="Paterson A.H."/>
            <person name="Guan C."/>
            <person name="Wincker P."/>
        </authorList>
    </citation>
    <scope>NUCLEOTIDE SEQUENCE [LARGE SCALE GENOMIC DNA]</scope>
    <source>
        <strain evidence="2">cv. Darmor-bzh</strain>
    </source>
</reference>
<proteinExistence type="predicted"/>
<evidence type="ECO:0000313" key="1">
    <source>
        <dbReference type="EMBL" id="CDY39214.1"/>
    </source>
</evidence>
<sequence>MSAKPEIIQKV</sequence>
<dbReference type="PaxDb" id="3708-A0A078HP81"/>
<name>A0A078HP81_BRANA</name>
<dbReference type="EMBL" id="LK032443">
    <property type="protein sequence ID" value="CDY39214.1"/>
    <property type="molecule type" value="Genomic_DNA"/>
</dbReference>